<evidence type="ECO:0000256" key="1">
    <source>
        <dbReference type="ARBA" id="ARBA00000073"/>
    </source>
</evidence>
<protein>
    <recommendedName>
        <fullName evidence="2">RNA pseudouridylate synthase</fullName>
    </recommendedName>
    <alternativeName>
        <fullName evidence="3">RNA-uridine isomerase</fullName>
    </alternativeName>
</protein>
<dbReference type="InterPro" id="IPR006224">
    <property type="entry name" value="PsdUridine_synth_RluA-like_CS"/>
</dbReference>
<dbReference type="EMBL" id="AP027742">
    <property type="protein sequence ID" value="BDZ78786.1"/>
    <property type="molecule type" value="Genomic_DNA"/>
</dbReference>
<dbReference type="Pfam" id="PF00849">
    <property type="entry name" value="PseudoU_synth_2"/>
    <property type="match status" value="1"/>
</dbReference>
<evidence type="ECO:0000313" key="5">
    <source>
        <dbReference type="EMBL" id="BDZ78786.1"/>
    </source>
</evidence>
<evidence type="ECO:0000313" key="6">
    <source>
        <dbReference type="Proteomes" id="UP001305815"/>
    </source>
</evidence>
<dbReference type="PANTHER" id="PTHR21600">
    <property type="entry name" value="MITOCHONDRIAL RNA PSEUDOURIDINE SYNTHASE"/>
    <property type="match status" value="1"/>
</dbReference>
<gene>
    <name evidence="5" type="ORF">Lac1_29690</name>
</gene>
<organism evidence="5 6">
    <name type="scientific">Claveliimonas bilis</name>
    <dbReference type="NCBI Taxonomy" id="3028070"/>
    <lineage>
        <taxon>Bacteria</taxon>
        <taxon>Bacillati</taxon>
        <taxon>Bacillota</taxon>
        <taxon>Clostridia</taxon>
        <taxon>Lachnospirales</taxon>
        <taxon>Lachnospiraceae</taxon>
        <taxon>Claveliimonas</taxon>
    </lineage>
</organism>
<dbReference type="InterPro" id="IPR006145">
    <property type="entry name" value="PsdUridine_synth_RsuA/RluA"/>
</dbReference>
<evidence type="ECO:0000256" key="3">
    <source>
        <dbReference type="ARBA" id="ARBA00033164"/>
    </source>
</evidence>
<evidence type="ECO:0000259" key="4">
    <source>
        <dbReference type="Pfam" id="PF00849"/>
    </source>
</evidence>
<dbReference type="Proteomes" id="UP001305815">
    <property type="component" value="Chromosome"/>
</dbReference>
<accession>A0ABM8IDF2</accession>
<dbReference type="SUPFAM" id="SSF55120">
    <property type="entry name" value="Pseudouridine synthase"/>
    <property type="match status" value="1"/>
</dbReference>
<dbReference type="Gene3D" id="3.30.2350.10">
    <property type="entry name" value="Pseudouridine synthase"/>
    <property type="match status" value="1"/>
</dbReference>
<feature type="domain" description="Pseudouridine synthase RsuA/RluA-like" evidence="4">
    <location>
        <begin position="15"/>
        <end position="200"/>
    </location>
</feature>
<name>A0ABM8IDF2_9FIRM</name>
<sequence length="260" mass="28890">MSQSSLNILYEDPSLIVCAKPHGIATQSRNIGARDMESILKTYIYQHCSPKNKNYSQTREPYLAVIHRLDQPVSGILVFSKTPQSARALNLQLQKKQFRKYYRALTDGIPAKNQGVLEDYLVKDGRTNTSRICSPDSPGAKYARLEYYTVAVGASPIPGDNSGHSVKEECFFKNPSSDQAELEIHLDTGRHHQIRVQLASMGCPIAGDTKYHSLSSKAAPPSRETDAILQLCAFHLEFFHPLSGAPMSFHLTEDVGARQI</sequence>
<comment type="catalytic activity">
    <reaction evidence="1">
        <text>a uridine in RNA = a pseudouridine in RNA</text>
        <dbReference type="Rhea" id="RHEA:48348"/>
        <dbReference type="Rhea" id="RHEA-COMP:12068"/>
        <dbReference type="Rhea" id="RHEA-COMP:12069"/>
        <dbReference type="ChEBI" id="CHEBI:65314"/>
        <dbReference type="ChEBI" id="CHEBI:65315"/>
    </reaction>
</comment>
<evidence type="ECO:0000256" key="2">
    <source>
        <dbReference type="ARBA" id="ARBA00031870"/>
    </source>
</evidence>
<dbReference type="InterPro" id="IPR020103">
    <property type="entry name" value="PsdUridine_synth_cat_dom_sf"/>
</dbReference>
<dbReference type="InterPro" id="IPR050188">
    <property type="entry name" value="RluA_PseudoU_synthase"/>
</dbReference>
<dbReference type="RefSeq" id="WP_316265864.1">
    <property type="nucleotide sequence ID" value="NZ_AP027742.1"/>
</dbReference>
<proteinExistence type="predicted"/>
<reference evidence="6" key="1">
    <citation type="journal article" date="2023" name="Int. J. Syst. Evol. Microbiol.">
        <title>Claveliimonas bilis gen. nov., sp. nov., deoxycholic acid-producing bacteria isolated from human faeces, and reclassification of Sellimonas monacensis Zenner et al. 2021 as Claveliimonas monacensis comb. nov.</title>
        <authorList>
            <person name="Hisatomi A."/>
            <person name="Kastawa N.W.E.P.G."/>
            <person name="Song I."/>
            <person name="Ohkuma M."/>
            <person name="Fukiya S."/>
            <person name="Sakamoto M."/>
        </authorList>
    </citation>
    <scope>NUCLEOTIDE SEQUENCE [LARGE SCALE GENOMIC DNA]</scope>
    <source>
        <strain evidence="6">12BBH14</strain>
    </source>
</reference>
<dbReference type="CDD" id="cd02869">
    <property type="entry name" value="PseudoU_synth_RluA_like"/>
    <property type="match status" value="1"/>
</dbReference>
<keyword evidence="6" id="KW-1185">Reference proteome</keyword>
<dbReference type="PROSITE" id="PS01129">
    <property type="entry name" value="PSI_RLU"/>
    <property type="match status" value="1"/>
</dbReference>